<dbReference type="PANTHER" id="PTHR21771">
    <property type="entry name" value="MITOCHONDRIA-EATING PROTEIN-RELATED"/>
    <property type="match status" value="1"/>
</dbReference>
<feature type="region of interest" description="Disordered" evidence="13">
    <location>
        <begin position="1"/>
        <end position="20"/>
    </location>
</feature>
<evidence type="ECO:0000256" key="8">
    <source>
        <dbReference type="ARBA" id="ARBA00023054"/>
    </source>
</evidence>
<dbReference type="VEuPathDB" id="VectorBase:AAEL002567"/>
<feature type="region of interest" description="Disordered" evidence="13">
    <location>
        <begin position="302"/>
        <end position="324"/>
    </location>
</feature>
<reference evidence="15" key="2">
    <citation type="submission" date="2021-02" db="UniProtKB">
        <authorList>
            <consortium name="EnsemblMetazoa"/>
        </authorList>
    </citation>
    <scope>IDENTIFICATION</scope>
    <source>
        <strain evidence="15">LVP_AGWG</strain>
    </source>
</reference>
<evidence type="ECO:0000256" key="11">
    <source>
        <dbReference type="ARBA" id="ARBA00023136"/>
    </source>
</evidence>
<gene>
    <name evidence="15" type="primary">5580169</name>
</gene>
<keyword evidence="10" id="KW-0496">Mitochondrion</keyword>
<evidence type="ECO:0000256" key="5">
    <source>
        <dbReference type="ARBA" id="ARBA00019863"/>
    </source>
</evidence>
<comment type="subcellular location">
    <subcellularLocation>
        <location evidence="3">Cytoplasm</location>
    </subcellularLocation>
    <subcellularLocation>
        <location evidence="2">Mitochondrion matrix</location>
    </subcellularLocation>
    <subcellularLocation>
        <location evidence="1">Mitochondrion outer membrane</location>
    </subcellularLocation>
</comment>
<dbReference type="GO" id="GO:0008289">
    <property type="term" value="F:lipid binding"/>
    <property type="evidence" value="ECO:0007669"/>
    <property type="project" value="UniProtKB-KW"/>
</dbReference>
<keyword evidence="11" id="KW-0472">Membrane</keyword>
<evidence type="ECO:0000256" key="12">
    <source>
        <dbReference type="ARBA" id="ARBA00032687"/>
    </source>
</evidence>
<evidence type="ECO:0000256" key="1">
    <source>
        <dbReference type="ARBA" id="ARBA00004294"/>
    </source>
</evidence>
<evidence type="ECO:0000256" key="13">
    <source>
        <dbReference type="SAM" id="MobiDB-lite"/>
    </source>
</evidence>
<dbReference type="GO" id="GO:0035694">
    <property type="term" value="P:mitochondrial protein catabolic process"/>
    <property type="evidence" value="ECO:0007669"/>
    <property type="project" value="InterPro"/>
</dbReference>
<keyword evidence="6" id="KW-0963">Cytoplasm</keyword>
<evidence type="ECO:0000256" key="3">
    <source>
        <dbReference type="ARBA" id="ARBA00004496"/>
    </source>
</evidence>
<evidence type="ECO:0000313" key="15">
    <source>
        <dbReference type="EnsemblMetazoa" id="AAEL002567-PB"/>
    </source>
</evidence>
<keyword evidence="7" id="KW-1000">Mitochondrion outer membrane</keyword>
<keyword evidence="16" id="KW-1185">Reference proteome</keyword>
<dbReference type="OrthoDB" id="6047381at2759"/>
<evidence type="ECO:0000256" key="9">
    <source>
        <dbReference type="ARBA" id="ARBA00023121"/>
    </source>
</evidence>
<dbReference type="AlphaFoldDB" id="A0A1S4F2C8"/>
<dbReference type="InterPro" id="IPR031981">
    <property type="entry name" value="MIEAP_C"/>
</dbReference>
<dbReference type="GO" id="GO:0035695">
    <property type="term" value="P:mitophagy by internal vacuole formation"/>
    <property type="evidence" value="ECO:0007669"/>
    <property type="project" value="TreeGrafter"/>
</dbReference>
<evidence type="ECO:0000256" key="7">
    <source>
        <dbReference type="ARBA" id="ARBA00022787"/>
    </source>
</evidence>
<evidence type="ECO:0000256" key="10">
    <source>
        <dbReference type="ARBA" id="ARBA00023128"/>
    </source>
</evidence>
<dbReference type="Pfam" id="PF16026">
    <property type="entry name" value="MIEAP"/>
    <property type="match status" value="1"/>
</dbReference>
<dbReference type="EnsemblMetazoa" id="AAEL002567-RB">
    <property type="protein sequence ID" value="AAEL002567-PB"/>
    <property type="gene ID" value="AAEL002567"/>
</dbReference>
<dbReference type="EnsemblMetazoa" id="AAEL002567-RA">
    <property type="protein sequence ID" value="AAEL002567-PA"/>
    <property type="gene ID" value="AAEL002567"/>
</dbReference>
<dbReference type="InterPro" id="IPR026169">
    <property type="entry name" value="MIEAP"/>
</dbReference>
<evidence type="ECO:0000313" key="16">
    <source>
        <dbReference type="Proteomes" id="UP000008820"/>
    </source>
</evidence>
<dbReference type="Proteomes" id="UP000008820">
    <property type="component" value="Chromosome 1"/>
</dbReference>
<evidence type="ECO:0000256" key="6">
    <source>
        <dbReference type="ARBA" id="ARBA00022490"/>
    </source>
</evidence>
<organism evidence="15 16">
    <name type="scientific">Aedes aegypti</name>
    <name type="common">Yellowfever mosquito</name>
    <name type="synonym">Culex aegypti</name>
    <dbReference type="NCBI Taxonomy" id="7159"/>
    <lineage>
        <taxon>Eukaryota</taxon>
        <taxon>Metazoa</taxon>
        <taxon>Ecdysozoa</taxon>
        <taxon>Arthropoda</taxon>
        <taxon>Hexapoda</taxon>
        <taxon>Insecta</taxon>
        <taxon>Pterygota</taxon>
        <taxon>Neoptera</taxon>
        <taxon>Endopterygota</taxon>
        <taxon>Diptera</taxon>
        <taxon>Nematocera</taxon>
        <taxon>Culicoidea</taxon>
        <taxon>Culicidae</taxon>
        <taxon>Culicinae</taxon>
        <taxon>Aedini</taxon>
        <taxon>Aedes</taxon>
        <taxon>Stegomyia</taxon>
    </lineage>
</organism>
<evidence type="ECO:0000259" key="14">
    <source>
        <dbReference type="Pfam" id="PF16026"/>
    </source>
</evidence>
<evidence type="ECO:0000256" key="2">
    <source>
        <dbReference type="ARBA" id="ARBA00004305"/>
    </source>
</evidence>
<keyword evidence="8" id="KW-0175">Coiled coil</keyword>
<evidence type="ECO:0000256" key="4">
    <source>
        <dbReference type="ARBA" id="ARBA00008233"/>
    </source>
</evidence>
<protein>
    <recommendedName>
        <fullName evidence="5">Mitochondria-eating protein</fullName>
    </recommendedName>
    <alternativeName>
        <fullName evidence="12">Spermatogenesis-associated protein 18</fullName>
    </alternativeName>
</protein>
<feature type="domain" description="Mitochondria-eating protein C-terminal" evidence="14">
    <location>
        <begin position="326"/>
        <end position="432"/>
    </location>
</feature>
<dbReference type="PANTHER" id="PTHR21771:SF1">
    <property type="entry name" value="MITOCHONDRIA-EATING PROTEIN"/>
    <property type="match status" value="1"/>
</dbReference>
<sequence length="525" mass="58747">MADSRERIRGPPRDGREGFTSPRQVLRRLMLLSEGRQYREAATVVGRLGPSVLRSVVAELPMDILIEALPHSTYLLESFFNRLNTVIPNPKPEVPSEAIMWHLVKLFSNPHESGLRQRCTKLAQAIGTWQPSLRDALMARRKQLDQAIEGLGVHGLTADHSGSLISLHIALKNELQRHIETYKTAIHKLEELSTVTVNPDPAQSSHQRLLAISHGDIQQRLIDNKTLLTMLDKPALKQLSQLLENLSQRVQNDKEVLFCVGQIRRIDTSANTEERPAAGLLMNYSRGCEAVLGLMGPLSAPSSPTSNGCGSGSDGYHSDSDTDETNSELVRQYGVMYSKNRIDTLDSLNSLPQLKHAHQLKAKILFSIIVLAFRACHGLKERKVLEVRRTLHVLDANDDATAALDRAVRQNLKDTADRFPMGDVERQVANQVSELKWVEEKNGASYHKLPTVTPHFHSYGSTKGYFLEESMIKIIVTLIQDQITTPTQLNIIVFMIITRVSLLNKRNTALLNIELLNPLPLLKLL</sequence>
<dbReference type="GO" id="GO:0005759">
    <property type="term" value="C:mitochondrial matrix"/>
    <property type="evidence" value="ECO:0007669"/>
    <property type="project" value="UniProtKB-SubCell"/>
</dbReference>
<dbReference type="GO" id="GO:0005741">
    <property type="term" value="C:mitochondrial outer membrane"/>
    <property type="evidence" value="ECO:0007669"/>
    <property type="project" value="UniProtKB-SubCell"/>
</dbReference>
<comment type="similarity">
    <text evidence="4">Belongs to the MIEAP family.</text>
</comment>
<accession>A0A1S4F2C8</accession>
<reference evidence="15 16" key="1">
    <citation type="submission" date="2017-06" db="EMBL/GenBank/DDBJ databases">
        <title>Aedes aegypti genome working group (AGWG) sequencing and assembly.</title>
        <authorList>
            <consortium name="Aedes aegypti Genome Working Group (AGWG)"/>
            <person name="Matthews B.J."/>
        </authorList>
    </citation>
    <scope>NUCLEOTIDE SEQUENCE [LARGE SCALE GENOMIC DNA]</scope>
    <source>
        <strain evidence="15 16">LVP_AGWG</strain>
    </source>
</reference>
<name>A0A1S4F2C8_AEDAE</name>
<dbReference type="InParanoid" id="A0A1S4F2C8"/>
<proteinExistence type="inferred from homology"/>
<feature type="compositionally biased region" description="Basic and acidic residues" evidence="13">
    <location>
        <begin position="1"/>
        <end position="17"/>
    </location>
</feature>
<keyword evidence="9" id="KW-0446">Lipid-binding</keyword>